<feature type="non-terminal residue" evidence="2">
    <location>
        <position position="1"/>
    </location>
</feature>
<gene>
    <name evidence="2" type="ORF">Tci_871982</name>
</gene>
<reference evidence="2" key="1">
    <citation type="journal article" date="2019" name="Sci. Rep.">
        <title>Draft genome of Tanacetum cinerariifolium, the natural source of mosquito coil.</title>
        <authorList>
            <person name="Yamashiro T."/>
            <person name="Shiraishi A."/>
            <person name="Satake H."/>
            <person name="Nakayama K."/>
        </authorList>
    </citation>
    <scope>NUCLEOTIDE SEQUENCE</scope>
</reference>
<sequence length="90" mass="9449">VKQAEQAKIKSEAEKDDATKAAFEATFKDVEKPRESAALSDSDDDEEEDLTNKPIGLVDPSKCTATGIGVAGRTACSPSSFVVVTKDSDG</sequence>
<feature type="region of interest" description="Disordered" evidence="1">
    <location>
        <begin position="1"/>
        <end position="56"/>
    </location>
</feature>
<feature type="compositionally biased region" description="Basic and acidic residues" evidence="1">
    <location>
        <begin position="26"/>
        <end position="35"/>
    </location>
</feature>
<comment type="caution">
    <text evidence="2">The sequence shown here is derived from an EMBL/GenBank/DDBJ whole genome shotgun (WGS) entry which is preliminary data.</text>
</comment>
<protein>
    <submittedName>
        <fullName evidence="2">Serine/arginine repetitive matrix protein 2-like</fullName>
    </submittedName>
</protein>
<accession>A0A699SRK9</accession>
<proteinExistence type="predicted"/>
<name>A0A699SRK9_TANCI</name>
<dbReference type="EMBL" id="BKCJ011182160">
    <property type="protein sequence ID" value="GFD00013.1"/>
    <property type="molecule type" value="Genomic_DNA"/>
</dbReference>
<evidence type="ECO:0000256" key="1">
    <source>
        <dbReference type="SAM" id="MobiDB-lite"/>
    </source>
</evidence>
<organism evidence="2">
    <name type="scientific">Tanacetum cinerariifolium</name>
    <name type="common">Dalmatian daisy</name>
    <name type="synonym">Chrysanthemum cinerariifolium</name>
    <dbReference type="NCBI Taxonomy" id="118510"/>
    <lineage>
        <taxon>Eukaryota</taxon>
        <taxon>Viridiplantae</taxon>
        <taxon>Streptophyta</taxon>
        <taxon>Embryophyta</taxon>
        <taxon>Tracheophyta</taxon>
        <taxon>Spermatophyta</taxon>
        <taxon>Magnoliopsida</taxon>
        <taxon>eudicotyledons</taxon>
        <taxon>Gunneridae</taxon>
        <taxon>Pentapetalae</taxon>
        <taxon>asterids</taxon>
        <taxon>campanulids</taxon>
        <taxon>Asterales</taxon>
        <taxon>Asteraceae</taxon>
        <taxon>Asteroideae</taxon>
        <taxon>Anthemideae</taxon>
        <taxon>Anthemidinae</taxon>
        <taxon>Tanacetum</taxon>
    </lineage>
</organism>
<dbReference type="AlphaFoldDB" id="A0A699SRK9"/>
<feature type="compositionally biased region" description="Basic and acidic residues" evidence="1">
    <location>
        <begin position="1"/>
        <end position="19"/>
    </location>
</feature>
<evidence type="ECO:0000313" key="2">
    <source>
        <dbReference type="EMBL" id="GFD00013.1"/>
    </source>
</evidence>